<gene>
    <name evidence="2" type="ORF">BDV98DRAFT_565001</name>
</gene>
<dbReference type="InterPro" id="IPR051870">
    <property type="entry name" value="Elongin-A_domain"/>
</dbReference>
<dbReference type="GO" id="GO:0070449">
    <property type="term" value="C:elongin complex"/>
    <property type="evidence" value="ECO:0007669"/>
    <property type="project" value="InterPro"/>
</dbReference>
<keyword evidence="3" id="KW-1185">Reference proteome</keyword>
<accession>A0A5C3QX03</accession>
<evidence type="ECO:0008006" key="4">
    <source>
        <dbReference type="Google" id="ProtNLM"/>
    </source>
</evidence>
<sequence length="405" mass="43211">MSSSLSFDSTTNELPTLVRIASIVLNKCAEEQADFGDNVRFDLVKPILELGSANLLARVEAACPRFELDTEYIWKAHCTRSFSVLMREYDTDTWKGSRPWKNAFFQCKQEEAFRLKQLSSKIRNQRQDLEDRKRDKKVKFTDREPPTKKQRMNGSWGQSTAPKTLFQKTKTDSSRIQKTLYTRKTPPPRKPRPVSAFAASASNYSTSSGTTMGYAGSSSVHGSTTSGANISGSSSRSISSALQVGAASRGPQIWDSAPPRATTTTIGIPPASTTATTPSSTPTTIPTPATTGVTVRTVVRRPAPGPSAVPQHTPKSKTSPTRPQVGRSSSGGLALGDSSFSRGVPRSLTKKGSSSPSANGTSSPGTSGSSANGPTANSLTRPSAPPKKTAMSSMFLPSKRAAVKS</sequence>
<dbReference type="STRING" id="1884261.A0A5C3QX03"/>
<dbReference type="AlphaFoldDB" id="A0A5C3QX03"/>
<feature type="compositionally biased region" description="Basic and acidic residues" evidence="1">
    <location>
        <begin position="125"/>
        <end position="147"/>
    </location>
</feature>
<feature type="region of interest" description="Disordered" evidence="1">
    <location>
        <begin position="249"/>
        <end position="405"/>
    </location>
</feature>
<feature type="compositionally biased region" description="Low complexity" evidence="1">
    <location>
        <begin position="352"/>
        <end position="376"/>
    </location>
</feature>
<dbReference type="Gene3D" id="6.10.250.3180">
    <property type="match status" value="1"/>
</dbReference>
<dbReference type="OrthoDB" id="21513at2759"/>
<name>A0A5C3QX03_9AGAR</name>
<dbReference type="Proteomes" id="UP000305067">
    <property type="component" value="Unassembled WGS sequence"/>
</dbReference>
<evidence type="ECO:0000313" key="3">
    <source>
        <dbReference type="Proteomes" id="UP000305067"/>
    </source>
</evidence>
<dbReference type="InterPro" id="IPR010684">
    <property type="entry name" value="RNA_pol_II_trans_fac_SIII_A"/>
</dbReference>
<feature type="compositionally biased region" description="Polar residues" evidence="1">
    <location>
        <begin position="152"/>
        <end position="168"/>
    </location>
</feature>
<feature type="region of interest" description="Disordered" evidence="1">
    <location>
        <begin position="124"/>
        <end position="195"/>
    </location>
</feature>
<reference evidence="2 3" key="1">
    <citation type="journal article" date="2019" name="Nat. Ecol. Evol.">
        <title>Megaphylogeny resolves global patterns of mushroom evolution.</title>
        <authorList>
            <person name="Varga T."/>
            <person name="Krizsan K."/>
            <person name="Foldi C."/>
            <person name="Dima B."/>
            <person name="Sanchez-Garcia M."/>
            <person name="Sanchez-Ramirez S."/>
            <person name="Szollosi G.J."/>
            <person name="Szarkandi J.G."/>
            <person name="Papp V."/>
            <person name="Albert L."/>
            <person name="Andreopoulos W."/>
            <person name="Angelini C."/>
            <person name="Antonin V."/>
            <person name="Barry K.W."/>
            <person name="Bougher N.L."/>
            <person name="Buchanan P."/>
            <person name="Buyck B."/>
            <person name="Bense V."/>
            <person name="Catcheside P."/>
            <person name="Chovatia M."/>
            <person name="Cooper J."/>
            <person name="Damon W."/>
            <person name="Desjardin D."/>
            <person name="Finy P."/>
            <person name="Geml J."/>
            <person name="Haridas S."/>
            <person name="Hughes K."/>
            <person name="Justo A."/>
            <person name="Karasinski D."/>
            <person name="Kautmanova I."/>
            <person name="Kiss B."/>
            <person name="Kocsube S."/>
            <person name="Kotiranta H."/>
            <person name="LaButti K.M."/>
            <person name="Lechner B.E."/>
            <person name="Liimatainen K."/>
            <person name="Lipzen A."/>
            <person name="Lukacs Z."/>
            <person name="Mihaltcheva S."/>
            <person name="Morgado L.N."/>
            <person name="Niskanen T."/>
            <person name="Noordeloos M.E."/>
            <person name="Ohm R.A."/>
            <person name="Ortiz-Santana B."/>
            <person name="Ovrebo C."/>
            <person name="Racz N."/>
            <person name="Riley R."/>
            <person name="Savchenko A."/>
            <person name="Shiryaev A."/>
            <person name="Soop K."/>
            <person name="Spirin V."/>
            <person name="Szebenyi C."/>
            <person name="Tomsovsky M."/>
            <person name="Tulloss R.E."/>
            <person name="Uehling J."/>
            <person name="Grigoriev I.V."/>
            <person name="Vagvolgyi C."/>
            <person name="Papp T."/>
            <person name="Martin F.M."/>
            <person name="Miettinen O."/>
            <person name="Hibbett D.S."/>
            <person name="Nagy L.G."/>
        </authorList>
    </citation>
    <scope>NUCLEOTIDE SEQUENCE [LARGE SCALE GENOMIC DNA]</scope>
    <source>
        <strain evidence="2 3">CBS 309.79</strain>
    </source>
</reference>
<dbReference type="PANTHER" id="PTHR15141:SF76">
    <property type="entry name" value="TRANSCRIPTION ELONGATION FACTOR B POLYPEPTIDE 3"/>
    <property type="match status" value="1"/>
</dbReference>
<evidence type="ECO:0000256" key="1">
    <source>
        <dbReference type="SAM" id="MobiDB-lite"/>
    </source>
</evidence>
<dbReference type="PANTHER" id="PTHR15141">
    <property type="entry name" value="TRANSCRIPTION ELONGATION FACTOR B POLYPEPTIDE 3"/>
    <property type="match status" value="1"/>
</dbReference>
<feature type="compositionally biased region" description="Low complexity" evidence="1">
    <location>
        <begin position="326"/>
        <end position="341"/>
    </location>
</feature>
<organism evidence="2 3">
    <name type="scientific">Pterulicium gracile</name>
    <dbReference type="NCBI Taxonomy" id="1884261"/>
    <lineage>
        <taxon>Eukaryota</taxon>
        <taxon>Fungi</taxon>
        <taxon>Dikarya</taxon>
        <taxon>Basidiomycota</taxon>
        <taxon>Agaricomycotina</taxon>
        <taxon>Agaricomycetes</taxon>
        <taxon>Agaricomycetidae</taxon>
        <taxon>Agaricales</taxon>
        <taxon>Pleurotineae</taxon>
        <taxon>Pterulaceae</taxon>
        <taxon>Pterulicium</taxon>
    </lineage>
</organism>
<dbReference type="GO" id="GO:0006368">
    <property type="term" value="P:transcription elongation by RNA polymerase II"/>
    <property type="evidence" value="ECO:0007669"/>
    <property type="project" value="InterPro"/>
</dbReference>
<proteinExistence type="predicted"/>
<evidence type="ECO:0000313" key="2">
    <source>
        <dbReference type="EMBL" id="TFL02894.1"/>
    </source>
</evidence>
<protein>
    <recommendedName>
        <fullName evidence="4">RNA polymerase II transcription factor SIII subunit A-domain-containing protein</fullName>
    </recommendedName>
</protein>
<feature type="compositionally biased region" description="Low complexity" evidence="1">
    <location>
        <begin position="257"/>
        <end position="302"/>
    </location>
</feature>
<dbReference type="EMBL" id="ML178821">
    <property type="protein sequence ID" value="TFL02894.1"/>
    <property type="molecule type" value="Genomic_DNA"/>
</dbReference>
<dbReference type="Pfam" id="PF06881">
    <property type="entry name" value="Elongin_A"/>
    <property type="match status" value="1"/>
</dbReference>